<organism evidence="1 2">
    <name type="scientific">Lentinula aff. lateritia</name>
    <dbReference type="NCBI Taxonomy" id="2804960"/>
    <lineage>
        <taxon>Eukaryota</taxon>
        <taxon>Fungi</taxon>
        <taxon>Dikarya</taxon>
        <taxon>Basidiomycota</taxon>
        <taxon>Agaricomycotina</taxon>
        <taxon>Agaricomycetes</taxon>
        <taxon>Agaricomycetidae</taxon>
        <taxon>Agaricales</taxon>
        <taxon>Marasmiineae</taxon>
        <taxon>Omphalotaceae</taxon>
        <taxon>Lentinula</taxon>
    </lineage>
</organism>
<accession>A0ACC1TIB8</accession>
<sequence>MHLLFENVIKNLVLLWTSKYKELDEGSGEYEFPKGVWEAIGAATAASGSDIPGIFAARPPDVSADKIAFTADTWSFWLLYIGPVVLHNRFRRPIYYNHFMKLSRLVHLCLQFEYTQKDIQDIRLGFSSWVEEYEKLYYQNLPSRLSACPLTIHGLLHIADSIEQIAPVWASWAFPTERFCGQLQPAIKSRRYPFANIDNYISANAQLSHIKILYGLEDDLNLKRKTTLGTHFAHPDYPTCILLPPRRPASTVTQFWTDKICVALATRYNTSIQTIRKYLSTDNIERWGKVRRLNGGDSMNASSLVPIAEDRRDATFIRYELLVDRNARSRKKRSEFTLQAFYGQLQDIFVVTLKSTLVLGIDIDTTLILAGIQRAEMKNFYSTGLFSSTKMGLSEVVDMTSVQCLIGRIKAGTHGWVVLDRTGVQQWAMHVTDT</sequence>
<dbReference type="EMBL" id="MU795983">
    <property type="protein sequence ID" value="KAJ3804477.1"/>
    <property type="molecule type" value="Genomic_DNA"/>
</dbReference>
<proteinExistence type="predicted"/>
<dbReference type="Proteomes" id="UP001163835">
    <property type="component" value="Unassembled WGS sequence"/>
</dbReference>
<gene>
    <name evidence="1" type="ORF">F5876DRAFT_53344</name>
</gene>
<evidence type="ECO:0000313" key="1">
    <source>
        <dbReference type="EMBL" id="KAJ3804477.1"/>
    </source>
</evidence>
<keyword evidence="2" id="KW-1185">Reference proteome</keyword>
<name>A0ACC1TIB8_9AGAR</name>
<comment type="caution">
    <text evidence="1">The sequence shown here is derived from an EMBL/GenBank/DDBJ whole genome shotgun (WGS) entry which is preliminary data.</text>
</comment>
<reference evidence="1" key="1">
    <citation type="submission" date="2022-09" db="EMBL/GenBank/DDBJ databases">
        <title>A Global Phylogenomic Analysis of the Shiitake Genus Lentinula.</title>
        <authorList>
            <consortium name="DOE Joint Genome Institute"/>
            <person name="Sierra-Patev S."/>
            <person name="Min B."/>
            <person name="Naranjo-Ortiz M."/>
            <person name="Looney B."/>
            <person name="Konkel Z."/>
            <person name="Slot J.C."/>
            <person name="Sakamoto Y."/>
            <person name="Steenwyk J.L."/>
            <person name="Rokas A."/>
            <person name="Carro J."/>
            <person name="Camarero S."/>
            <person name="Ferreira P."/>
            <person name="Molpeceres G."/>
            <person name="Ruiz-Duenas F.J."/>
            <person name="Serrano A."/>
            <person name="Henrissat B."/>
            <person name="Drula E."/>
            <person name="Hughes K.W."/>
            <person name="Mata J.L."/>
            <person name="Ishikawa N.K."/>
            <person name="Vargas-Isla R."/>
            <person name="Ushijima S."/>
            <person name="Smith C.A."/>
            <person name="Ahrendt S."/>
            <person name="Andreopoulos W."/>
            <person name="He G."/>
            <person name="Labutti K."/>
            <person name="Lipzen A."/>
            <person name="Ng V."/>
            <person name="Riley R."/>
            <person name="Sandor L."/>
            <person name="Barry K."/>
            <person name="Martinez A.T."/>
            <person name="Xiao Y."/>
            <person name="Gibbons J.G."/>
            <person name="Terashima K."/>
            <person name="Grigoriev I.V."/>
            <person name="Hibbett D.S."/>
        </authorList>
    </citation>
    <scope>NUCLEOTIDE SEQUENCE</scope>
    <source>
        <strain evidence="1">TMI1499</strain>
    </source>
</reference>
<evidence type="ECO:0000313" key="2">
    <source>
        <dbReference type="Proteomes" id="UP001163835"/>
    </source>
</evidence>
<protein>
    <submittedName>
        <fullName evidence="1">Uncharacterized protein</fullName>
    </submittedName>
</protein>